<feature type="compositionally biased region" description="Basic residues" evidence="1">
    <location>
        <begin position="20"/>
        <end position="40"/>
    </location>
</feature>
<sequence>MLFNFYIYYINMPNTYNKKRRGSLYKKKNTQSKNNKKRTLKNVSTEKHSIKKNDKSHIVSIFLEMLNMIKLYHWKTRSYSQHKATDELYGKMQENVDRFVEVLLGKDESRIQMLEKRIDLLDMQSKDEFKKKLLKYRKFLTDMNIYFDDSQDSDLLNIRDELLADLNQFLYLFSFNKI</sequence>
<accession>A0A6C0HZ13</accession>
<organism evidence="2">
    <name type="scientific">viral metagenome</name>
    <dbReference type="NCBI Taxonomy" id="1070528"/>
    <lineage>
        <taxon>unclassified sequences</taxon>
        <taxon>metagenomes</taxon>
        <taxon>organismal metagenomes</taxon>
    </lineage>
</organism>
<evidence type="ECO:0000256" key="1">
    <source>
        <dbReference type="SAM" id="MobiDB-lite"/>
    </source>
</evidence>
<dbReference type="EMBL" id="MN740044">
    <property type="protein sequence ID" value="QHT85752.1"/>
    <property type="molecule type" value="Genomic_DNA"/>
</dbReference>
<dbReference type="InterPro" id="IPR043876">
    <property type="entry name" value="DUF5856"/>
</dbReference>
<name>A0A6C0HZ13_9ZZZZ</name>
<dbReference type="Pfam" id="PF19174">
    <property type="entry name" value="DUF5856"/>
    <property type="match status" value="1"/>
</dbReference>
<evidence type="ECO:0000313" key="2">
    <source>
        <dbReference type="EMBL" id="QHT85752.1"/>
    </source>
</evidence>
<dbReference type="AlphaFoldDB" id="A0A6C0HZ13"/>
<protein>
    <submittedName>
        <fullName evidence="2">Uncharacterized protein</fullName>
    </submittedName>
</protein>
<reference evidence="2" key="1">
    <citation type="journal article" date="2020" name="Nature">
        <title>Giant virus diversity and host interactions through global metagenomics.</title>
        <authorList>
            <person name="Schulz F."/>
            <person name="Roux S."/>
            <person name="Paez-Espino D."/>
            <person name="Jungbluth S."/>
            <person name="Walsh D.A."/>
            <person name="Denef V.J."/>
            <person name="McMahon K.D."/>
            <person name="Konstantinidis K.T."/>
            <person name="Eloe-Fadrosh E.A."/>
            <person name="Kyrpides N.C."/>
            <person name="Woyke T."/>
        </authorList>
    </citation>
    <scope>NUCLEOTIDE SEQUENCE</scope>
    <source>
        <strain evidence="2">GVMAG-M-3300023184-182</strain>
    </source>
</reference>
<feature type="region of interest" description="Disordered" evidence="1">
    <location>
        <begin position="20"/>
        <end position="51"/>
    </location>
</feature>
<proteinExistence type="predicted"/>